<name>A0A8S2XAQ7_9BILA</name>
<dbReference type="AlphaFoldDB" id="A0A8S2XAQ7"/>
<dbReference type="Proteomes" id="UP000676336">
    <property type="component" value="Unassembled WGS sequence"/>
</dbReference>
<organism evidence="1 2">
    <name type="scientific">Rotaria magnacalcarata</name>
    <dbReference type="NCBI Taxonomy" id="392030"/>
    <lineage>
        <taxon>Eukaryota</taxon>
        <taxon>Metazoa</taxon>
        <taxon>Spiralia</taxon>
        <taxon>Gnathifera</taxon>
        <taxon>Rotifera</taxon>
        <taxon>Eurotatoria</taxon>
        <taxon>Bdelloidea</taxon>
        <taxon>Philodinida</taxon>
        <taxon>Philodinidae</taxon>
        <taxon>Rotaria</taxon>
    </lineage>
</organism>
<comment type="caution">
    <text evidence="1">The sequence shown here is derived from an EMBL/GenBank/DDBJ whole genome shotgun (WGS) entry which is preliminary data.</text>
</comment>
<feature type="non-terminal residue" evidence="1">
    <location>
        <position position="1"/>
    </location>
</feature>
<reference evidence="1" key="1">
    <citation type="submission" date="2021-02" db="EMBL/GenBank/DDBJ databases">
        <authorList>
            <person name="Nowell W R."/>
        </authorList>
    </citation>
    <scope>NUCLEOTIDE SEQUENCE</scope>
</reference>
<gene>
    <name evidence="1" type="ORF">SMN809_LOCUS34220</name>
</gene>
<evidence type="ECO:0000313" key="1">
    <source>
        <dbReference type="EMBL" id="CAF4485325.1"/>
    </source>
</evidence>
<accession>A0A8S2XAQ7</accession>
<evidence type="ECO:0000313" key="2">
    <source>
        <dbReference type="Proteomes" id="UP000676336"/>
    </source>
</evidence>
<dbReference type="EMBL" id="CAJOBI010077847">
    <property type="protein sequence ID" value="CAF4485325.1"/>
    <property type="molecule type" value="Genomic_DNA"/>
</dbReference>
<proteinExistence type="predicted"/>
<protein>
    <submittedName>
        <fullName evidence="1">Uncharacterized protein</fullName>
    </submittedName>
</protein>
<feature type="non-terminal residue" evidence="1">
    <location>
        <position position="82"/>
    </location>
</feature>
<sequence>FFIPTQQQPTIAPVVLVPQQSAPVSVNSYEVNNLIMSSQQKPQSLMTSNELNRKVDQQIQQHWFLLGERSPSASQISQHSTS</sequence>